<proteinExistence type="predicted"/>
<evidence type="ECO:0000256" key="1">
    <source>
        <dbReference type="SAM" id="SignalP"/>
    </source>
</evidence>
<name>A0A835Z8R8_9STRA</name>
<evidence type="ECO:0000313" key="3">
    <source>
        <dbReference type="Proteomes" id="UP000664859"/>
    </source>
</evidence>
<sequence length="546" mass="58046">MKRWAARQVSTLVWLVCIHIPGLFELPNRCSMKERGREQGAARGAVKAANTRAVKEPKNLICKRCRAMLLEDSIAYEAALVDVAALDGQGRAAVAAAMAVYEAACHDARTAQKVEECAAAAEAALASAKAAREAVAVELESATQRRLIAQQALLARVQTAAEAVASVKREAAAAGVKRDKLLVDAVKDADTAIEQAPLTMQPAADLGNAEVTAAVERACAAAQDAAAQFAAAVERRRERDRLVVQQRLEKGRQKLQEAKLRVTAALDDASTAGVQGRDAVTGSINIYQHMVAEARAAEERRQAGDVGSFNEAANSALGAAMEVLKAVTAKRGRVAKQTQALQDKLAHLETPANTLAEVEKRMAHERVMEDVQLLNAIHNARAALEAARRSINSALPRSDGSEVVMPPGAILETMRTAARTTGMAQHELAMAVPHSAAHEPKTAEAQHALVGAPVAAALGAIAEARRCLRDCSNAQTLRALTLDASLKVDVVEHVLQDTQLSAAVILRRRAAVDTRLRAFAELLDAARASLSRGDLLDDEETQVSDI</sequence>
<feature type="signal peptide" evidence="1">
    <location>
        <begin position="1"/>
        <end position="24"/>
    </location>
</feature>
<dbReference type="Proteomes" id="UP000664859">
    <property type="component" value="Unassembled WGS sequence"/>
</dbReference>
<dbReference type="EMBL" id="JAFCMP010000127">
    <property type="protein sequence ID" value="KAG5185539.1"/>
    <property type="molecule type" value="Genomic_DNA"/>
</dbReference>
<evidence type="ECO:0000313" key="2">
    <source>
        <dbReference type="EMBL" id="KAG5185539.1"/>
    </source>
</evidence>
<reference evidence="2" key="1">
    <citation type="submission" date="2021-02" db="EMBL/GenBank/DDBJ databases">
        <title>First Annotated Genome of the Yellow-green Alga Tribonema minus.</title>
        <authorList>
            <person name="Mahan K.M."/>
        </authorList>
    </citation>
    <scope>NUCLEOTIDE SEQUENCE</scope>
    <source>
        <strain evidence="2">UTEX B ZZ1240</strain>
    </source>
</reference>
<gene>
    <name evidence="2" type="ORF">JKP88DRAFT_254888</name>
</gene>
<keyword evidence="1" id="KW-0732">Signal</keyword>
<feature type="chain" id="PRO_5032420965" evidence="1">
    <location>
        <begin position="25"/>
        <end position="546"/>
    </location>
</feature>
<comment type="caution">
    <text evidence="2">The sequence shown here is derived from an EMBL/GenBank/DDBJ whole genome shotgun (WGS) entry which is preliminary data.</text>
</comment>
<keyword evidence="3" id="KW-1185">Reference proteome</keyword>
<dbReference type="AlphaFoldDB" id="A0A835Z8R8"/>
<protein>
    <submittedName>
        <fullName evidence="2">Uncharacterized protein</fullName>
    </submittedName>
</protein>
<organism evidence="2 3">
    <name type="scientific">Tribonema minus</name>
    <dbReference type="NCBI Taxonomy" id="303371"/>
    <lineage>
        <taxon>Eukaryota</taxon>
        <taxon>Sar</taxon>
        <taxon>Stramenopiles</taxon>
        <taxon>Ochrophyta</taxon>
        <taxon>PX clade</taxon>
        <taxon>Xanthophyceae</taxon>
        <taxon>Tribonematales</taxon>
        <taxon>Tribonemataceae</taxon>
        <taxon>Tribonema</taxon>
    </lineage>
</organism>
<accession>A0A835Z8R8</accession>